<gene>
    <name evidence="1" type="ORF">ORI27_27420</name>
</gene>
<evidence type="ECO:0000313" key="2">
    <source>
        <dbReference type="Proteomes" id="UP001300745"/>
    </source>
</evidence>
<organism evidence="1 2">
    <name type="scientific">Mycobacterium pinniadriaticum</name>
    <dbReference type="NCBI Taxonomy" id="2994102"/>
    <lineage>
        <taxon>Bacteria</taxon>
        <taxon>Bacillati</taxon>
        <taxon>Actinomycetota</taxon>
        <taxon>Actinomycetes</taxon>
        <taxon>Mycobacteriales</taxon>
        <taxon>Mycobacteriaceae</taxon>
        <taxon>Mycobacterium</taxon>
    </lineage>
</organism>
<dbReference type="EMBL" id="JAPJDO010000039">
    <property type="protein sequence ID" value="MCX2940429.1"/>
    <property type="molecule type" value="Genomic_DNA"/>
</dbReference>
<keyword evidence="2" id="KW-1185">Reference proteome</keyword>
<proteinExistence type="predicted"/>
<protein>
    <submittedName>
        <fullName evidence="1">STAS/SEC14 domain-containing protein</fullName>
    </submittedName>
</protein>
<sequence>MIDFDLDTTHSIVTVRPQSRLDKEDFVKLAAAVDPQIESHGDLAGLILDVKSFPGWDDFGSMVSHFRFVRDHQKHVKKVAVVTDSVLGDFAQHLASHFVSAEIKHFPADQMEEAKQWIAGES</sequence>
<dbReference type="Gene3D" id="3.40.50.10600">
    <property type="entry name" value="SpoIIaa-like domains"/>
    <property type="match status" value="1"/>
</dbReference>
<evidence type="ECO:0000313" key="1">
    <source>
        <dbReference type="EMBL" id="MCX2940429.1"/>
    </source>
</evidence>
<dbReference type="InterPro" id="IPR038396">
    <property type="entry name" value="SpoIIAA-like_sf"/>
</dbReference>
<dbReference type="InterPro" id="IPR036513">
    <property type="entry name" value="STAS_dom_sf"/>
</dbReference>
<reference evidence="1 2" key="1">
    <citation type="submission" date="2022-11" db="EMBL/GenBank/DDBJ databases">
        <title>Mycobacterium sp. nov.</title>
        <authorList>
            <person name="Papic B."/>
            <person name="Spicic S."/>
            <person name="Duvnjak S."/>
        </authorList>
    </citation>
    <scope>NUCLEOTIDE SEQUENCE [LARGE SCALE GENOMIC DNA]</scope>
    <source>
        <strain evidence="1 2">CVI_P4</strain>
    </source>
</reference>
<comment type="caution">
    <text evidence="1">The sequence shown here is derived from an EMBL/GenBank/DDBJ whole genome shotgun (WGS) entry which is preliminary data.</text>
</comment>
<dbReference type="RefSeq" id="WP_266000244.1">
    <property type="nucleotide sequence ID" value="NZ_JAPJDN010000039.1"/>
</dbReference>
<dbReference type="InterPro" id="IPR021866">
    <property type="entry name" value="SpoIIAA-like"/>
</dbReference>
<dbReference type="SUPFAM" id="SSF52091">
    <property type="entry name" value="SpoIIaa-like"/>
    <property type="match status" value="1"/>
</dbReference>
<accession>A0ABT3SLN1</accession>
<dbReference type="Pfam" id="PF11964">
    <property type="entry name" value="SpoIIAA-like"/>
    <property type="match status" value="1"/>
</dbReference>
<dbReference type="Proteomes" id="UP001300745">
    <property type="component" value="Unassembled WGS sequence"/>
</dbReference>
<name>A0ABT3SLN1_9MYCO</name>